<dbReference type="InterPro" id="IPR023485">
    <property type="entry name" value="Ptyr_pPase"/>
</dbReference>
<dbReference type="CDD" id="cd16343">
    <property type="entry name" value="LMWPTP"/>
    <property type="match status" value="1"/>
</dbReference>
<feature type="active site" evidence="5">
    <location>
        <position position="6"/>
    </location>
</feature>
<dbReference type="STRING" id="1748243.Tel_09670"/>
<dbReference type="GO" id="GO:0004725">
    <property type="term" value="F:protein tyrosine phosphatase activity"/>
    <property type="evidence" value="ECO:0007669"/>
    <property type="project" value="UniProtKB-EC"/>
</dbReference>
<keyword evidence="3" id="KW-0378">Hydrolase</keyword>
<dbReference type="EC" id="3.1.3.48" evidence="2"/>
<evidence type="ECO:0000256" key="2">
    <source>
        <dbReference type="ARBA" id="ARBA00013064"/>
    </source>
</evidence>
<dbReference type="AlphaFoldDB" id="A0A0S2TE38"/>
<dbReference type="Pfam" id="PF01451">
    <property type="entry name" value="LMWPc"/>
    <property type="match status" value="1"/>
</dbReference>
<evidence type="ECO:0000259" key="6">
    <source>
        <dbReference type="SMART" id="SM00226"/>
    </source>
</evidence>
<feature type="domain" description="Phosphotyrosine protein phosphatase I" evidence="6">
    <location>
        <begin position="2"/>
        <end position="143"/>
    </location>
</feature>
<dbReference type="SMART" id="SM00226">
    <property type="entry name" value="LMWPc"/>
    <property type="match status" value="1"/>
</dbReference>
<dbReference type="EMBL" id="CP013099">
    <property type="protein sequence ID" value="ALP53397.1"/>
    <property type="molecule type" value="Genomic_DNA"/>
</dbReference>
<evidence type="ECO:0000256" key="4">
    <source>
        <dbReference type="ARBA" id="ARBA00022912"/>
    </source>
</evidence>
<dbReference type="InterPro" id="IPR017867">
    <property type="entry name" value="Tyr_phospatase_low_mol_wt"/>
</dbReference>
<proteinExistence type="inferred from homology"/>
<keyword evidence="8" id="KW-1185">Reference proteome</keyword>
<organism evidence="7 8">
    <name type="scientific">Candidatus Tenderia electrophaga</name>
    <dbReference type="NCBI Taxonomy" id="1748243"/>
    <lineage>
        <taxon>Bacteria</taxon>
        <taxon>Pseudomonadati</taxon>
        <taxon>Pseudomonadota</taxon>
        <taxon>Gammaproteobacteria</taxon>
        <taxon>Candidatus Tenderiales</taxon>
        <taxon>Candidatus Tenderiaceae</taxon>
        <taxon>Candidatus Tenderia</taxon>
    </lineage>
</organism>
<dbReference type="InterPro" id="IPR050438">
    <property type="entry name" value="LMW_PTPase"/>
</dbReference>
<dbReference type="Gene3D" id="3.40.50.2300">
    <property type="match status" value="1"/>
</dbReference>
<dbReference type="PANTHER" id="PTHR11717">
    <property type="entry name" value="LOW MOLECULAR WEIGHT PROTEIN TYROSINE PHOSPHATASE"/>
    <property type="match status" value="1"/>
</dbReference>
<dbReference type="Proteomes" id="UP000055136">
    <property type="component" value="Chromosome"/>
</dbReference>
<dbReference type="PANTHER" id="PTHR11717:SF7">
    <property type="entry name" value="LOW MOLECULAR WEIGHT PHOSPHOTYROSINE PROTEIN PHOSPHATASE"/>
    <property type="match status" value="1"/>
</dbReference>
<evidence type="ECO:0000313" key="7">
    <source>
        <dbReference type="EMBL" id="ALP53397.1"/>
    </source>
</evidence>
<reference evidence="7" key="1">
    <citation type="submission" date="2015-10" db="EMBL/GenBank/DDBJ databases">
        <title>Description of Candidatus Tenderia electrophaga gen. nov, sp. nov., an Uncultivated Electroautotroph from a Biocathode Enrichment.</title>
        <authorList>
            <person name="Eddie B.J."/>
            <person name="Malanoski A.P."/>
            <person name="Wang Z."/>
            <person name="Hall R.J."/>
            <person name="Oh S.D."/>
            <person name="Heiner C."/>
            <person name="Lin B."/>
            <person name="Strycharz-Glaven S.M."/>
        </authorList>
    </citation>
    <scope>NUCLEOTIDE SEQUENCE [LARGE SCALE GENOMIC DNA]</scope>
    <source>
        <strain evidence="7">NRL1</strain>
    </source>
</reference>
<feature type="active site" description="Proton donor" evidence="5">
    <location>
        <position position="117"/>
    </location>
</feature>
<dbReference type="SUPFAM" id="SSF52788">
    <property type="entry name" value="Phosphotyrosine protein phosphatases I"/>
    <property type="match status" value="1"/>
</dbReference>
<dbReference type="InterPro" id="IPR036196">
    <property type="entry name" value="Ptyr_pPase_sf"/>
</dbReference>
<sequence>MGNICRSPTAHGLFLKMIEDESLSHLIDVDSAGTHAYHVGEAPDPRARDAAARRGIDLERLRARKVTAEDFDRCDYVLAMDRDNFERLEMICPAGQEAKLRLFLDFAADQPVREVPDPYYGGESGFERVLDLIEAASLGLLDDIRARHL</sequence>
<evidence type="ECO:0000256" key="5">
    <source>
        <dbReference type="PIRSR" id="PIRSR617867-1"/>
    </source>
</evidence>
<comment type="similarity">
    <text evidence="1">Belongs to the low molecular weight phosphotyrosine protein phosphatase family.</text>
</comment>
<evidence type="ECO:0000256" key="3">
    <source>
        <dbReference type="ARBA" id="ARBA00022801"/>
    </source>
</evidence>
<keyword evidence="4" id="KW-0904">Protein phosphatase</keyword>
<dbReference type="KEGG" id="tee:Tel_09670"/>
<gene>
    <name evidence="7" type="ORF">Tel_09670</name>
</gene>
<protein>
    <recommendedName>
        <fullName evidence="2">protein-tyrosine-phosphatase</fullName>
        <ecNumber evidence="2">3.1.3.48</ecNumber>
    </recommendedName>
</protein>
<dbReference type="PRINTS" id="PR00719">
    <property type="entry name" value="LMWPTPASE"/>
</dbReference>
<name>A0A0S2TE38_9GAMM</name>
<evidence type="ECO:0000256" key="1">
    <source>
        <dbReference type="ARBA" id="ARBA00011063"/>
    </source>
</evidence>
<evidence type="ECO:0000313" key="8">
    <source>
        <dbReference type="Proteomes" id="UP000055136"/>
    </source>
</evidence>
<accession>A0A0S2TE38</accession>